<proteinExistence type="predicted"/>
<dbReference type="InterPro" id="IPR036390">
    <property type="entry name" value="WH_DNA-bd_sf"/>
</dbReference>
<evidence type="ECO:0000313" key="4">
    <source>
        <dbReference type="Proteomes" id="UP000602395"/>
    </source>
</evidence>
<dbReference type="SMART" id="SM00347">
    <property type="entry name" value="HTH_MARR"/>
    <property type="match status" value="1"/>
</dbReference>
<dbReference type="InterPro" id="IPR036388">
    <property type="entry name" value="WH-like_DNA-bd_sf"/>
</dbReference>
<evidence type="ECO:0000259" key="2">
    <source>
        <dbReference type="PROSITE" id="PS50995"/>
    </source>
</evidence>
<reference evidence="3 4" key="1">
    <citation type="submission" date="2020-09" db="EMBL/GenBank/DDBJ databases">
        <title>Novel species in genus Gordonia.</title>
        <authorList>
            <person name="Zhang G."/>
        </authorList>
    </citation>
    <scope>NUCLEOTIDE SEQUENCE [LARGE SCALE GENOMIC DNA]</scope>
    <source>
        <strain evidence="3 4">ON-33</strain>
    </source>
</reference>
<dbReference type="PANTHER" id="PTHR33164">
    <property type="entry name" value="TRANSCRIPTIONAL REGULATOR, MARR FAMILY"/>
    <property type="match status" value="1"/>
</dbReference>
<dbReference type="PROSITE" id="PS50995">
    <property type="entry name" value="HTH_MARR_2"/>
    <property type="match status" value="1"/>
</dbReference>
<feature type="domain" description="HTH marR-type" evidence="2">
    <location>
        <begin position="7"/>
        <end position="143"/>
    </location>
</feature>
<feature type="region of interest" description="Disordered" evidence="1">
    <location>
        <begin position="149"/>
        <end position="168"/>
    </location>
</feature>
<dbReference type="InterPro" id="IPR000835">
    <property type="entry name" value="HTH_MarR-typ"/>
</dbReference>
<dbReference type="Proteomes" id="UP000602395">
    <property type="component" value="Unassembled WGS sequence"/>
</dbReference>
<dbReference type="Gene3D" id="1.10.10.10">
    <property type="entry name" value="Winged helix-like DNA-binding domain superfamily/Winged helix DNA-binding domain"/>
    <property type="match status" value="1"/>
</dbReference>
<gene>
    <name evidence="3" type="ORF">IDF66_15455</name>
</gene>
<dbReference type="PANTHER" id="PTHR33164:SF106">
    <property type="entry name" value="TRANSCRIPTIONAL REGULATORY PROTEIN"/>
    <property type="match status" value="1"/>
</dbReference>
<name>A0ABR7WGT8_9ACTN</name>
<evidence type="ECO:0000313" key="3">
    <source>
        <dbReference type="EMBL" id="MBD1320982.1"/>
    </source>
</evidence>
<feature type="compositionally biased region" description="Basic and acidic residues" evidence="1">
    <location>
        <begin position="157"/>
        <end position="168"/>
    </location>
</feature>
<evidence type="ECO:0000256" key="1">
    <source>
        <dbReference type="SAM" id="MobiDB-lite"/>
    </source>
</evidence>
<dbReference type="InterPro" id="IPR039422">
    <property type="entry name" value="MarR/SlyA-like"/>
</dbReference>
<dbReference type="Pfam" id="PF01047">
    <property type="entry name" value="MarR"/>
    <property type="match status" value="1"/>
</dbReference>
<dbReference type="RefSeq" id="WP_190267639.1">
    <property type="nucleotide sequence ID" value="NZ_BAABAD010000005.1"/>
</dbReference>
<organism evidence="3 4">
    <name type="scientific">Gordonia hankookensis</name>
    <dbReference type="NCBI Taxonomy" id="589403"/>
    <lineage>
        <taxon>Bacteria</taxon>
        <taxon>Bacillati</taxon>
        <taxon>Actinomycetota</taxon>
        <taxon>Actinomycetes</taxon>
        <taxon>Mycobacteriales</taxon>
        <taxon>Gordoniaceae</taxon>
        <taxon>Gordonia</taxon>
    </lineage>
</organism>
<comment type="caution">
    <text evidence="3">The sequence shown here is derived from an EMBL/GenBank/DDBJ whole genome shotgun (WGS) entry which is preliminary data.</text>
</comment>
<accession>A0ABR7WGT8</accession>
<dbReference type="SUPFAM" id="SSF46785">
    <property type="entry name" value="Winged helix' DNA-binding domain"/>
    <property type="match status" value="1"/>
</dbReference>
<sequence>MGDPVDPEQLTERLRAYGGAYREFSRRFASWLGLHATDAEALIEILACEERGMALSPARLSERIGRSNPATTAVLNRLEGAGYVVRTREHNDRRIVTLRSSREVHALADEFFNPLGERVGAVMARYSAVELQRFQSFLAELLAAMNTELSSPAGPHPRADIDGTVHSE</sequence>
<protein>
    <submittedName>
        <fullName evidence="3">MarR family transcriptional regulator</fullName>
    </submittedName>
</protein>
<dbReference type="PRINTS" id="PR00598">
    <property type="entry name" value="HTHMARR"/>
</dbReference>
<keyword evidence="4" id="KW-1185">Reference proteome</keyword>
<dbReference type="EMBL" id="JACWMS010000003">
    <property type="protein sequence ID" value="MBD1320982.1"/>
    <property type="molecule type" value="Genomic_DNA"/>
</dbReference>